<reference evidence="2" key="1">
    <citation type="submission" date="2016-07" db="EMBL/GenBank/DDBJ databases">
        <title>Comparative genomics of the Campylobacter concisus group.</title>
        <authorList>
            <person name="Miller W.G."/>
            <person name="Yee E."/>
            <person name="Chapman M.H."/>
            <person name="Huynh S."/>
            <person name="Bono J.L."/>
            <person name="On S.L.W."/>
            <person name="StLeger J."/>
            <person name="Foster G."/>
            <person name="Parker C.T."/>
        </authorList>
    </citation>
    <scope>NUCLEOTIDE SEQUENCE</scope>
    <source>
        <strain evidence="2">525.92</strain>
    </source>
</reference>
<dbReference type="AlphaFoldDB" id="A7GXS8"/>
<proteinExistence type="predicted"/>
<feature type="domain" description="SnoaL-like" evidence="1">
    <location>
        <begin position="12"/>
        <end position="120"/>
    </location>
</feature>
<evidence type="ECO:0000313" key="3">
    <source>
        <dbReference type="Proteomes" id="UP000006380"/>
    </source>
</evidence>
<gene>
    <name evidence="2" type="ORF">CCV52592_1561</name>
</gene>
<evidence type="ECO:0000313" key="2">
    <source>
        <dbReference type="EMBL" id="EAU00667.1"/>
    </source>
</evidence>
<organism evidence="2 3">
    <name type="scientific">Campylobacter curvus (strain 525.92)</name>
    <dbReference type="NCBI Taxonomy" id="360105"/>
    <lineage>
        <taxon>Bacteria</taxon>
        <taxon>Pseudomonadati</taxon>
        <taxon>Campylobacterota</taxon>
        <taxon>Epsilonproteobacteria</taxon>
        <taxon>Campylobacterales</taxon>
        <taxon>Campylobacteraceae</taxon>
        <taxon>Campylobacter</taxon>
    </lineage>
</organism>
<dbReference type="Pfam" id="PF12680">
    <property type="entry name" value="SnoaL_2"/>
    <property type="match status" value="1"/>
</dbReference>
<dbReference type="Proteomes" id="UP000006380">
    <property type="component" value="Chromosome"/>
</dbReference>
<dbReference type="EMBL" id="CP000767">
    <property type="protein sequence ID" value="EAU00667.1"/>
    <property type="molecule type" value="Genomic_DNA"/>
</dbReference>
<dbReference type="InterPro" id="IPR037401">
    <property type="entry name" value="SnoaL-like"/>
</dbReference>
<sequence>MQEHENAKFIYEQWHERAKSRDVDALLELYSQDAVFESPLVMAILDDKKDGILRGKAEIRRFLEAGTKKRPNELVKWYRNGKFLTDGSLLVWEYPRQTPDGEQIDILELMELKGRSIVYHRIYWGFKGCMQIAGSLVKNS</sequence>
<name>A7GXS8_CAMC5</name>
<dbReference type="OrthoDB" id="7375782at2"/>
<dbReference type="STRING" id="360105.CCV52592_1561"/>
<dbReference type="RefSeq" id="WP_009650299.1">
    <property type="nucleotide sequence ID" value="NC_009715.2"/>
</dbReference>
<evidence type="ECO:0000259" key="1">
    <source>
        <dbReference type="Pfam" id="PF12680"/>
    </source>
</evidence>
<dbReference type="HOGENOM" id="CLU_116168_0_0_7"/>
<dbReference type="InterPro" id="IPR032710">
    <property type="entry name" value="NTF2-like_dom_sf"/>
</dbReference>
<keyword evidence="3" id="KW-1185">Reference proteome</keyword>
<dbReference type="SUPFAM" id="SSF54427">
    <property type="entry name" value="NTF2-like"/>
    <property type="match status" value="1"/>
</dbReference>
<dbReference type="KEGG" id="ccv:CCV52592_1561"/>
<dbReference type="Gene3D" id="3.10.450.50">
    <property type="match status" value="1"/>
</dbReference>
<accession>A7GXS8</accession>
<protein>
    <recommendedName>
        <fullName evidence="1">SnoaL-like domain-containing protein</fullName>
    </recommendedName>
</protein>